<evidence type="ECO:0000256" key="10">
    <source>
        <dbReference type="SAM" id="MobiDB-lite"/>
    </source>
</evidence>
<comment type="similarity">
    <text evidence="2 9">Belongs to the peptidase M14 family.</text>
</comment>
<evidence type="ECO:0000259" key="11">
    <source>
        <dbReference type="PROSITE" id="PS52035"/>
    </source>
</evidence>
<feature type="domain" description="Peptidase M14" evidence="11">
    <location>
        <begin position="326"/>
        <end position="598"/>
    </location>
</feature>
<dbReference type="InterPro" id="IPR040626">
    <property type="entry name" value="Pepdidase_M14_N"/>
</dbReference>
<feature type="compositionally biased region" description="Basic and acidic residues" evidence="10">
    <location>
        <begin position="1085"/>
        <end position="1094"/>
    </location>
</feature>
<accession>A0A1X7VCZ7</accession>
<dbReference type="PANTHER" id="PTHR12756:SF45">
    <property type="entry name" value="CYTOSOLIC CARBOXYPEPTIDASE NNA1"/>
    <property type="match status" value="1"/>
</dbReference>
<feature type="region of interest" description="Disordered" evidence="10">
    <location>
        <begin position="935"/>
        <end position="1028"/>
    </location>
</feature>
<feature type="compositionally biased region" description="Low complexity" evidence="10">
    <location>
        <begin position="653"/>
        <end position="663"/>
    </location>
</feature>
<dbReference type="InParanoid" id="A0A1X7VCZ7"/>
<dbReference type="InterPro" id="IPR050821">
    <property type="entry name" value="Cytosolic_carboxypeptidase"/>
</dbReference>
<evidence type="ECO:0000256" key="1">
    <source>
        <dbReference type="ARBA" id="ARBA00001947"/>
    </source>
</evidence>
<feature type="region of interest" description="Disordered" evidence="10">
    <location>
        <begin position="736"/>
        <end position="759"/>
    </location>
</feature>
<dbReference type="Gene3D" id="3.40.630.10">
    <property type="entry name" value="Zn peptidases"/>
    <property type="match status" value="1"/>
</dbReference>
<keyword evidence="4" id="KW-0645">Protease</keyword>
<keyword evidence="5" id="KW-0479">Metal-binding</keyword>
<dbReference type="Gene3D" id="2.60.40.3120">
    <property type="match status" value="1"/>
</dbReference>
<dbReference type="GO" id="GO:0006508">
    <property type="term" value="P:proteolysis"/>
    <property type="evidence" value="ECO:0007669"/>
    <property type="project" value="UniProtKB-KW"/>
</dbReference>
<dbReference type="PANTHER" id="PTHR12756">
    <property type="entry name" value="CYTOSOLIC CARBOXYPEPTIDASE"/>
    <property type="match status" value="1"/>
</dbReference>
<dbReference type="eggNOG" id="KOG3641">
    <property type="taxonomic scope" value="Eukaryota"/>
</dbReference>
<keyword evidence="6" id="KW-0378">Hydrolase</keyword>
<evidence type="ECO:0000313" key="12">
    <source>
        <dbReference type="EnsemblMetazoa" id="Aqu2.1.37614_001"/>
    </source>
</evidence>
<keyword evidence="3" id="KW-0121">Carboxypeptidase</keyword>
<evidence type="ECO:0000256" key="7">
    <source>
        <dbReference type="ARBA" id="ARBA00022833"/>
    </source>
</evidence>
<dbReference type="FunFam" id="3.40.630.10:FF:000011">
    <property type="entry name" value="cytosolic carboxypeptidase 2 isoform X1"/>
    <property type="match status" value="1"/>
</dbReference>
<evidence type="ECO:0000256" key="3">
    <source>
        <dbReference type="ARBA" id="ARBA00022645"/>
    </source>
</evidence>
<evidence type="ECO:0000256" key="8">
    <source>
        <dbReference type="ARBA" id="ARBA00023049"/>
    </source>
</evidence>
<dbReference type="SUPFAM" id="SSF53187">
    <property type="entry name" value="Zn-dependent exopeptidases"/>
    <property type="match status" value="1"/>
</dbReference>
<keyword evidence="7" id="KW-0862">Zinc</keyword>
<feature type="region of interest" description="Disordered" evidence="10">
    <location>
        <begin position="651"/>
        <end position="710"/>
    </location>
</feature>
<comment type="cofactor">
    <cofactor evidence="1">
        <name>Zn(2+)</name>
        <dbReference type="ChEBI" id="CHEBI:29105"/>
    </cofactor>
</comment>
<evidence type="ECO:0000256" key="4">
    <source>
        <dbReference type="ARBA" id="ARBA00022670"/>
    </source>
</evidence>
<dbReference type="GO" id="GO:0004181">
    <property type="term" value="F:metallocarboxypeptidase activity"/>
    <property type="evidence" value="ECO:0007669"/>
    <property type="project" value="InterPro"/>
</dbReference>
<proteinExistence type="inferred from homology"/>
<evidence type="ECO:0000256" key="6">
    <source>
        <dbReference type="ARBA" id="ARBA00022801"/>
    </source>
</evidence>
<dbReference type="GO" id="GO:0008270">
    <property type="term" value="F:zinc ion binding"/>
    <property type="evidence" value="ECO:0007669"/>
    <property type="project" value="InterPro"/>
</dbReference>
<evidence type="ECO:0000256" key="5">
    <source>
        <dbReference type="ARBA" id="ARBA00022723"/>
    </source>
</evidence>
<feature type="compositionally biased region" description="Polar residues" evidence="10">
    <location>
        <begin position="987"/>
        <end position="999"/>
    </location>
</feature>
<feature type="region of interest" description="Disordered" evidence="10">
    <location>
        <begin position="1057"/>
        <end position="1110"/>
    </location>
</feature>
<keyword evidence="8" id="KW-0482">Metalloprotease</keyword>
<feature type="compositionally biased region" description="Polar residues" evidence="10">
    <location>
        <begin position="699"/>
        <end position="709"/>
    </location>
</feature>
<feature type="active site" description="Proton donor/acceptor" evidence="9">
    <location>
        <position position="562"/>
    </location>
</feature>
<dbReference type="Pfam" id="PF00246">
    <property type="entry name" value="Peptidase_M14"/>
    <property type="match status" value="1"/>
</dbReference>
<evidence type="ECO:0000256" key="2">
    <source>
        <dbReference type="ARBA" id="ARBA00005988"/>
    </source>
</evidence>
<dbReference type="PROSITE" id="PS52035">
    <property type="entry name" value="PEPTIDASE_M14"/>
    <property type="match status" value="1"/>
</dbReference>
<dbReference type="OrthoDB" id="10253041at2759"/>
<dbReference type="Pfam" id="PF18027">
    <property type="entry name" value="Pepdidase_M14_N"/>
    <property type="match status" value="1"/>
</dbReference>
<protein>
    <recommendedName>
        <fullName evidence="11">Peptidase M14 domain-containing protein</fullName>
    </recommendedName>
</protein>
<dbReference type="EnsemblMetazoa" id="Aqu2.1.37614_001">
    <property type="protein sequence ID" value="Aqu2.1.37614_001"/>
    <property type="gene ID" value="Aqu2.1.37614"/>
</dbReference>
<feature type="compositionally biased region" description="Basic residues" evidence="10">
    <location>
        <begin position="670"/>
        <end position="698"/>
    </location>
</feature>
<organism evidence="12">
    <name type="scientific">Amphimedon queenslandica</name>
    <name type="common">Sponge</name>
    <dbReference type="NCBI Taxonomy" id="400682"/>
    <lineage>
        <taxon>Eukaryota</taxon>
        <taxon>Metazoa</taxon>
        <taxon>Porifera</taxon>
        <taxon>Demospongiae</taxon>
        <taxon>Heteroscleromorpha</taxon>
        <taxon>Haplosclerida</taxon>
        <taxon>Niphatidae</taxon>
        <taxon>Amphimedon</taxon>
    </lineage>
</organism>
<feature type="compositionally biased region" description="Polar residues" evidence="10">
    <location>
        <begin position="742"/>
        <end position="759"/>
    </location>
</feature>
<name>A0A1X7VCZ7_AMPQE</name>
<evidence type="ECO:0000256" key="9">
    <source>
        <dbReference type="PROSITE-ProRule" id="PRU01379"/>
    </source>
</evidence>
<feature type="compositionally biased region" description="Basic and acidic residues" evidence="10">
    <location>
        <begin position="1212"/>
        <end position="1234"/>
    </location>
</feature>
<sequence length="1327" mass="149491">MVARLEELNRDLSESTSQPFPEDFVKKTLLAHGFLAHQQMMDEQRRKAKEIKMVASETSRDDKCCCDITEEEKKRTTQLIYHFKEGREFHSLKEPISLIRYQRPIKSQTLWPAEVNCIMNRINFLYDVPNHPEPLYVPDCSVVPPKMRSPLGEGNIVYSNLPGPEKYFTKARPGPNISTPHHRQRENGNNSLVFESKFESGNLAKAVQVGRWDYELYLRFDLYTRKHTQWFYFSVQNMRAGQTYRFTIVNLYKPSSLYNEGMQPLCYSEKKAELYKVGWRRVGFNIKYFKTDIRRIDTNSEQYYYGLTWSYNFQLDGDVCYFTHCYPYTYTDLQEYLSSLSSDPLKSQICKQRTLCHTVAGNPVPILTITTPSTTPEEAQGKKAVVVTARVHPGETNSSWMMKGLIDFLTSQSPDAIILRDAFVFKIIPMLNPDGVIIGNYRCSLTGRDLNRNYRTKLRDAYPTVWHAKQFIKKLSEERKIVVYCDLHGHSRKQNVFIYGCDNVRDPAVRLQSRVFPIMLSRNAPTKFTYDSCNFRVQRTKEGTGRVFMWKEMGILNSYTLEATFCGSTLGKDGHYHFTVKDLESMGYHFCDTLLDYCDPDQTKVDKILSELTDDYRNQLLAKLTALGVEIPPGVDPLDVKFDSDFYSELESSDAGSDSSESDGPPVQLIKKKKQKKLQSRRERNRQKARIKLTHKLSQHSPNQNQPLSNRIKKSTSIDHALPTGDSPVIKVPAPPIPPPTSNESGIATQPSASSSSLNGGIPKFVLERMEKKEQRSTATPIEEPMPQYIASVASDFMKHGLPLTSALEINKGCMIFLFYLFIIIVELIASTASFVSQSSNGCPIAITPKVLQQPSQPKMSSPKPHLPQLPAVMPSGATTSSGAFARNYVVHHLQEEAQIDTNWTHESSTSGNMRNLVSLSKLFRQLKPHLIGTSHRELTTSSQLSITTGDTPKGNETRPLPRTASEHKKVNSLPLVDSVGSRINDKSTVPNPKTNPQSGGDEEDNSNDPWNYKKGGGAGETEDFTHNDLSSDSMLQLMQPPVTALELFDSLDNPTSHNDITMTSHDPYRLTDNPQSGYVYPSPDIEKRGDRSVHSITQRKNSNGPSSVYNGAVLSQFVPASTDYNSRPSSVRKRSNLHSAGGHKAADKSTDTAGSSTSRKSGHKSRVAKAVLDFHHQRKSLSKMTGDSTSRPQTSGNIPFARELNSFNKSQAKDKRIQSGNHETRRGEGERKGKGLNNRPSSTAGGIPTRDKGYSIRYTSRLNSHEESSNTEIPLVDHRASDGSKVFPTTVSIMLNSSSESRPTSRQHQPKPLQLRYYSNYKRGLF</sequence>
<dbReference type="CDD" id="cd06907">
    <property type="entry name" value="M14_AGBL2-3_like"/>
    <property type="match status" value="1"/>
</dbReference>
<feature type="compositionally biased region" description="Polar residues" evidence="10">
    <location>
        <begin position="1095"/>
        <end position="1110"/>
    </location>
</feature>
<dbReference type="InterPro" id="IPR000834">
    <property type="entry name" value="Peptidase_M14"/>
</dbReference>
<reference evidence="12" key="1">
    <citation type="submission" date="2017-05" db="UniProtKB">
        <authorList>
            <consortium name="EnsemblMetazoa"/>
        </authorList>
    </citation>
    <scope>IDENTIFICATION</scope>
</reference>
<feature type="region of interest" description="Disordered" evidence="10">
    <location>
        <begin position="1124"/>
        <end position="1254"/>
    </location>
</feature>
<feature type="compositionally biased region" description="Polar residues" evidence="10">
    <location>
        <begin position="940"/>
        <end position="951"/>
    </location>
</feature>
<feature type="compositionally biased region" description="Polar residues" evidence="10">
    <location>
        <begin position="1183"/>
        <end position="1198"/>
    </location>
</feature>